<keyword evidence="2" id="KW-0560">Oxidoreductase</keyword>
<gene>
    <name evidence="2" type="ORF">N7509_004875</name>
</gene>
<proteinExistence type="predicted"/>
<dbReference type="SUPFAM" id="SSF51658">
    <property type="entry name" value="Xylose isomerase-like"/>
    <property type="match status" value="1"/>
</dbReference>
<dbReference type="OrthoDB" id="5360893at2759"/>
<dbReference type="InterPro" id="IPR050312">
    <property type="entry name" value="IolE/XylAMocC-like"/>
</dbReference>
<dbReference type="GO" id="GO:0051213">
    <property type="term" value="F:dioxygenase activity"/>
    <property type="evidence" value="ECO:0007669"/>
    <property type="project" value="UniProtKB-KW"/>
</dbReference>
<dbReference type="GeneID" id="81368492"/>
<dbReference type="EMBL" id="JAPZBU010000006">
    <property type="protein sequence ID" value="KAJ5396762.1"/>
    <property type="molecule type" value="Genomic_DNA"/>
</dbReference>
<dbReference type="Pfam" id="PF01261">
    <property type="entry name" value="AP_endonuc_2"/>
    <property type="match status" value="1"/>
</dbReference>
<name>A0A9W9W1C0_9EURO</name>
<protein>
    <submittedName>
        <fullName evidence="2">4-hydroxyphenylpyruvate dioxygenase</fullName>
    </submittedName>
</protein>
<dbReference type="Proteomes" id="UP001147747">
    <property type="component" value="Unassembled WGS sequence"/>
</dbReference>
<dbReference type="Gene3D" id="3.20.20.150">
    <property type="entry name" value="Divalent-metal-dependent TIM barrel enzymes"/>
    <property type="match status" value="1"/>
</dbReference>
<reference evidence="2" key="2">
    <citation type="journal article" date="2023" name="IMA Fungus">
        <title>Comparative genomic study of the Penicillium genus elucidates a diverse pangenome and 15 lateral gene transfer events.</title>
        <authorList>
            <person name="Petersen C."/>
            <person name="Sorensen T."/>
            <person name="Nielsen M.R."/>
            <person name="Sondergaard T.E."/>
            <person name="Sorensen J.L."/>
            <person name="Fitzpatrick D.A."/>
            <person name="Frisvad J.C."/>
            <person name="Nielsen K.L."/>
        </authorList>
    </citation>
    <scope>NUCLEOTIDE SEQUENCE</scope>
    <source>
        <strain evidence="2">IBT 29677</strain>
    </source>
</reference>
<dbReference type="InterPro" id="IPR036237">
    <property type="entry name" value="Xyl_isomerase-like_sf"/>
</dbReference>
<dbReference type="PANTHER" id="PTHR12110:SF38">
    <property type="entry name" value="DIOXYGENASE, PUTATIVE (AFU_ORTHOLOGUE AFUA_6G00240)-RELATED"/>
    <property type="match status" value="1"/>
</dbReference>
<keyword evidence="3" id="KW-1185">Reference proteome</keyword>
<evidence type="ECO:0000313" key="2">
    <source>
        <dbReference type="EMBL" id="KAJ5396762.1"/>
    </source>
</evidence>
<evidence type="ECO:0000313" key="3">
    <source>
        <dbReference type="Proteomes" id="UP001147747"/>
    </source>
</evidence>
<comment type="caution">
    <text evidence="2">The sequence shown here is derived from an EMBL/GenBank/DDBJ whole genome shotgun (WGS) entry which is preliminary data.</text>
</comment>
<dbReference type="InterPro" id="IPR013022">
    <property type="entry name" value="Xyl_isomerase-like_TIM-brl"/>
</dbReference>
<dbReference type="RefSeq" id="XP_056488814.1">
    <property type="nucleotide sequence ID" value="XM_056629512.1"/>
</dbReference>
<organism evidence="2 3">
    <name type="scientific">Penicillium cosmopolitanum</name>
    <dbReference type="NCBI Taxonomy" id="1131564"/>
    <lineage>
        <taxon>Eukaryota</taxon>
        <taxon>Fungi</taxon>
        <taxon>Dikarya</taxon>
        <taxon>Ascomycota</taxon>
        <taxon>Pezizomycotina</taxon>
        <taxon>Eurotiomycetes</taxon>
        <taxon>Eurotiomycetidae</taxon>
        <taxon>Eurotiales</taxon>
        <taxon>Aspergillaceae</taxon>
        <taxon>Penicillium</taxon>
    </lineage>
</organism>
<reference evidence="2" key="1">
    <citation type="submission" date="2022-12" db="EMBL/GenBank/DDBJ databases">
        <authorList>
            <person name="Petersen C."/>
        </authorList>
    </citation>
    <scope>NUCLEOTIDE SEQUENCE</scope>
    <source>
        <strain evidence="2">IBT 29677</strain>
    </source>
</reference>
<keyword evidence="2" id="KW-0223">Dioxygenase</keyword>
<feature type="domain" description="Xylose isomerase-like TIM barrel" evidence="1">
    <location>
        <begin position="26"/>
        <end position="322"/>
    </location>
</feature>
<sequence>MLDNPLAITTSSLGLHPSHTLPEKIHAAASASFSAIEIIHKELEDYALSQEPPLSIRDAAQIIAKLCSSENLAVLSLNPFKNFEGYHSPLEDRLESARNWIEIAACLGAKYLQVPSQFDTANSSGDWSRMVADLRELSALAASYSVSIAYEAVAWGTYIDTWEESLRMVQDVDRVNFGLCLDSFHVAARVWGDVTVKSGMREDADSALQKSLDLFVETCPLDKIFYMQLSDGEIFLPPLTSEHRFYSEDLLPSICWSRNMRPFPLEEELGAYLPVTAISHAWLKRKGWKGVVSLEIFDWRMRENESPRPNENVQRAVESLRKLSTALEKYA</sequence>
<evidence type="ECO:0000259" key="1">
    <source>
        <dbReference type="Pfam" id="PF01261"/>
    </source>
</evidence>
<accession>A0A9W9W1C0</accession>
<dbReference type="PANTHER" id="PTHR12110">
    <property type="entry name" value="HYDROXYPYRUVATE ISOMERASE"/>
    <property type="match status" value="1"/>
</dbReference>
<dbReference type="AlphaFoldDB" id="A0A9W9W1C0"/>